<keyword evidence="3" id="KW-1185">Reference proteome</keyword>
<name>A0A317SZ70_9PEZI</name>
<reference evidence="2 3" key="1">
    <citation type="submission" date="2018-03" db="EMBL/GenBank/DDBJ databases">
        <title>Genomes of Pezizomycetes fungi and the evolution of truffles.</title>
        <authorList>
            <person name="Murat C."/>
            <person name="Payen T."/>
            <person name="Noel B."/>
            <person name="Kuo A."/>
            <person name="Martin F.M."/>
        </authorList>
    </citation>
    <scope>NUCLEOTIDE SEQUENCE [LARGE SCALE GENOMIC DNA]</scope>
    <source>
        <strain evidence="2">091103-1</strain>
    </source>
</reference>
<evidence type="ECO:0000313" key="3">
    <source>
        <dbReference type="Proteomes" id="UP000246991"/>
    </source>
</evidence>
<dbReference type="Proteomes" id="UP000246991">
    <property type="component" value="Unassembled WGS sequence"/>
</dbReference>
<evidence type="ECO:0000256" key="1">
    <source>
        <dbReference type="SAM" id="MobiDB-lite"/>
    </source>
</evidence>
<dbReference type="EMBL" id="PYWC01000007">
    <property type="protein sequence ID" value="PWW79702.1"/>
    <property type="molecule type" value="Genomic_DNA"/>
</dbReference>
<gene>
    <name evidence="2" type="ORF">C7212DRAFT_341965</name>
</gene>
<evidence type="ECO:0000313" key="2">
    <source>
        <dbReference type="EMBL" id="PWW79702.1"/>
    </source>
</evidence>
<organism evidence="2 3">
    <name type="scientific">Tuber magnatum</name>
    <name type="common">white Piedmont truffle</name>
    <dbReference type="NCBI Taxonomy" id="42249"/>
    <lineage>
        <taxon>Eukaryota</taxon>
        <taxon>Fungi</taxon>
        <taxon>Dikarya</taxon>
        <taxon>Ascomycota</taxon>
        <taxon>Pezizomycotina</taxon>
        <taxon>Pezizomycetes</taxon>
        <taxon>Pezizales</taxon>
        <taxon>Tuberaceae</taxon>
        <taxon>Tuber</taxon>
    </lineage>
</organism>
<feature type="compositionally biased region" description="Acidic residues" evidence="1">
    <location>
        <begin position="137"/>
        <end position="152"/>
    </location>
</feature>
<dbReference type="AlphaFoldDB" id="A0A317SZ70"/>
<proteinExistence type="predicted"/>
<comment type="caution">
    <text evidence="2">The sequence shown here is derived from an EMBL/GenBank/DDBJ whole genome shotgun (WGS) entry which is preliminary data.</text>
</comment>
<accession>A0A317SZ70</accession>
<sequence length="229" mass="25717">MDLNHTSDENYMPPQTKDIAIVLGGGKNTKKRELEDSKRVTEMQEEIASTKEETIACTAGGSTLDSIEECSQTVLKIVASKNLQELVDDLEEDYSELKERVRRLGEKINKQGEKISSLGDQDSSPWAEEDGQREPDSGEWEPEEGLDNFEENTMEKAAPVPTYAKTAKKGNAKALGDITVMQSKKAARKTTSDFLAEWERCFTIRCTKRVYDRLLRKKGLSSKCQDLSQ</sequence>
<feature type="region of interest" description="Disordered" evidence="1">
    <location>
        <begin position="112"/>
        <end position="158"/>
    </location>
</feature>
<protein>
    <submittedName>
        <fullName evidence="2">Uncharacterized protein</fullName>
    </submittedName>
</protein>